<organism evidence="1 3">
    <name type="scientific">Leptospirillum ferriphilum</name>
    <dbReference type="NCBI Taxonomy" id="178606"/>
    <lineage>
        <taxon>Bacteria</taxon>
        <taxon>Pseudomonadati</taxon>
        <taxon>Nitrospirota</taxon>
        <taxon>Nitrospiria</taxon>
        <taxon>Nitrospirales</taxon>
        <taxon>Nitrospiraceae</taxon>
        <taxon>Leptospirillum</taxon>
    </lineage>
</organism>
<dbReference type="EMBL" id="MPOJ01000004">
    <property type="protein sequence ID" value="OOH74363.1"/>
    <property type="molecule type" value="Genomic_DNA"/>
</dbReference>
<evidence type="ECO:0000313" key="1">
    <source>
        <dbReference type="EMBL" id="KGA93260.1"/>
    </source>
</evidence>
<accession>A0A094W9R5</accession>
<dbReference type="PATRIC" id="fig|178606.4.peg.1888"/>
<dbReference type="EMBL" id="JPGK01000007">
    <property type="protein sequence ID" value="KGA93260.1"/>
    <property type="molecule type" value="Genomic_DNA"/>
</dbReference>
<reference evidence="1 3" key="1">
    <citation type="submission" date="2014-06" db="EMBL/GenBank/DDBJ databases">
        <title>Draft genome sequence of iron oxidizing acidophile Leptospirillum ferriphilum DSM14647.</title>
        <authorList>
            <person name="Cardenas J.P."/>
            <person name="Lazcano M."/>
            <person name="Ossandon F.J."/>
            <person name="Corbett M."/>
            <person name="Holmes D.S."/>
            <person name="Watkin E."/>
        </authorList>
    </citation>
    <scope>NUCLEOTIDE SEQUENCE [LARGE SCALE GENOMIC DNA]</scope>
    <source>
        <strain evidence="1 3">DSM 14647</strain>
    </source>
</reference>
<evidence type="ECO:0000313" key="2">
    <source>
        <dbReference type="EMBL" id="OOH74363.1"/>
    </source>
</evidence>
<dbReference type="Proteomes" id="UP000188586">
    <property type="component" value="Unassembled WGS sequence"/>
</dbReference>
<evidence type="ECO:0000313" key="3">
    <source>
        <dbReference type="Proteomes" id="UP000029452"/>
    </source>
</evidence>
<comment type="caution">
    <text evidence="1">The sequence shown here is derived from an EMBL/GenBank/DDBJ whole genome shotgun (WGS) entry which is preliminary data.</text>
</comment>
<protein>
    <submittedName>
        <fullName evidence="1">Uncharacterized protein</fullName>
    </submittedName>
</protein>
<name>A0A094W9R5_9BACT</name>
<sequence>MPGGHLFRNNERHADSGKARFRLFAGKIPKGAPEKRVRLNVRQSLLSCRVPPFILFFRPGKFRRPFP</sequence>
<reference evidence="2 4" key="2">
    <citation type="submission" date="2016-11" db="EMBL/GenBank/DDBJ databases">
        <title>Comparative genomics of co-occurring bacteria in distinct bioleaching systems unravels niche-specific adaptation.</title>
        <authorList>
            <person name="Zhang X."/>
            <person name="Liu X."/>
            <person name="Yin H."/>
        </authorList>
    </citation>
    <scope>NUCLEOTIDE SEQUENCE [LARGE SCALE GENOMIC DNA]</scope>
    <source>
        <strain evidence="2 4">DX</strain>
    </source>
</reference>
<dbReference type="Proteomes" id="UP000029452">
    <property type="component" value="Unassembled WGS sequence"/>
</dbReference>
<gene>
    <name evidence="2" type="ORF">BOX24_01875</name>
    <name evidence="1" type="ORF">LptCag_0296</name>
</gene>
<proteinExistence type="predicted"/>
<evidence type="ECO:0000313" key="4">
    <source>
        <dbReference type="Proteomes" id="UP000188586"/>
    </source>
</evidence>
<dbReference type="AlphaFoldDB" id="A0A094W9R5"/>